<sequence length="87" mass="9829">MDSELPITKEQFNDACDPRFRTGHGLCVVSQYHWGLYDSPLCSCGATQTMTHIVDECLLTRFSGGLEELHHATEDVIAWLDDYTHAK</sequence>
<accession>A0A9D3WQI5</accession>
<name>A0A9D3WQI5_9SAUR</name>
<dbReference type="EMBL" id="JAHDVG010000488">
    <property type="protein sequence ID" value="KAH1165302.1"/>
    <property type="molecule type" value="Genomic_DNA"/>
</dbReference>
<evidence type="ECO:0000313" key="1">
    <source>
        <dbReference type="EMBL" id="KAH1165302.1"/>
    </source>
</evidence>
<organism evidence="1 2">
    <name type="scientific">Mauremys mutica</name>
    <name type="common">yellowpond turtle</name>
    <dbReference type="NCBI Taxonomy" id="74926"/>
    <lineage>
        <taxon>Eukaryota</taxon>
        <taxon>Metazoa</taxon>
        <taxon>Chordata</taxon>
        <taxon>Craniata</taxon>
        <taxon>Vertebrata</taxon>
        <taxon>Euteleostomi</taxon>
        <taxon>Archelosauria</taxon>
        <taxon>Testudinata</taxon>
        <taxon>Testudines</taxon>
        <taxon>Cryptodira</taxon>
        <taxon>Durocryptodira</taxon>
        <taxon>Testudinoidea</taxon>
        <taxon>Geoemydidae</taxon>
        <taxon>Geoemydinae</taxon>
        <taxon>Mauremys</taxon>
    </lineage>
</organism>
<comment type="caution">
    <text evidence="1">The sequence shown here is derived from an EMBL/GenBank/DDBJ whole genome shotgun (WGS) entry which is preliminary data.</text>
</comment>
<reference evidence="1" key="1">
    <citation type="submission" date="2021-09" db="EMBL/GenBank/DDBJ databases">
        <title>The genome of Mauremys mutica provides insights into the evolution of semi-aquatic lifestyle.</title>
        <authorList>
            <person name="Gong S."/>
            <person name="Gao Y."/>
        </authorList>
    </citation>
    <scope>NUCLEOTIDE SEQUENCE</scope>
    <source>
        <strain evidence="1">MM-2020</strain>
        <tissue evidence="1">Muscle</tissue>
    </source>
</reference>
<keyword evidence="2" id="KW-1185">Reference proteome</keyword>
<dbReference type="Proteomes" id="UP000827986">
    <property type="component" value="Unassembled WGS sequence"/>
</dbReference>
<evidence type="ECO:0000313" key="2">
    <source>
        <dbReference type="Proteomes" id="UP000827986"/>
    </source>
</evidence>
<gene>
    <name evidence="1" type="ORF">KIL84_022861</name>
</gene>
<dbReference type="AlphaFoldDB" id="A0A9D3WQI5"/>
<protein>
    <submittedName>
        <fullName evidence="1">Uncharacterized protein</fullName>
    </submittedName>
</protein>
<proteinExistence type="predicted"/>